<dbReference type="AlphaFoldDB" id="A0AAD9A1F7"/>
<sequence length="141" mass="16135">MRWSVIVWSRVPNKAKETHLAHVGRPHLSRGLGYMPVVGSYSCSVRCSSAGPSRRPLISTLFLRLHYRHRHHGPQRTRNEFPRGLLVVRYGTCKEEKDKGHKRRCLTRWPAYCRRVLVPLAYCAYLALVSSAFGLSPAPQN</sequence>
<proteinExistence type="predicted"/>
<dbReference type="EMBL" id="JAQOWY010000657">
    <property type="protein sequence ID" value="KAK1839558.1"/>
    <property type="molecule type" value="Genomic_DNA"/>
</dbReference>
<organism evidence="2 3">
    <name type="scientific">Colletotrichum chrysophilum</name>
    <dbReference type="NCBI Taxonomy" id="1836956"/>
    <lineage>
        <taxon>Eukaryota</taxon>
        <taxon>Fungi</taxon>
        <taxon>Dikarya</taxon>
        <taxon>Ascomycota</taxon>
        <taxon>Pezizomycotina</taxon>
        <taxon>Sordariomycetes</taxon>
        <taxon>Hypocreomycetidae</taxon>
        <taxon>Glomerellales</taxon>
        <taxon>Glomerellaceae</taxon>
        <taxon>Colletotrichum</taxon>
        <taxon>Colletotrichum gloeosporioides species complex</taxon>
    </lineage>
</organism>
<keyword evidence="3" id="KW-1185">Reference proteome</keyword>
<evidence type="ECO:0000313" key="2">
    <source>
        <dbReference type="EMBL" id="KAK1839558.1"/>
    </source>
</evidence>
<accession>A0AAD9A1F7</accession>
<evidence type="ECO:0000256" key="1">
    <source>
        <dbReference type="SAM" id="Phobius"/>
    </source>
</evidence>
<dbReference type="Proteomes" id="UP001243330">
    <property type="component" value="Unassembled WGS sequence"/>
</dbReference>
<comment type="caution">
    <text evidence="2">The sequence shown here is derived from an EMBL/GenBank/DDBJ whole genome shotgun (WGS) entry which is preliminary data.</text>
</comment>
<keyword evidence="1" id="KW-1133">Transmembrane helix</keyword>
<gene>
    <name evidence="2" type="ORF">CCHR01_17822</name>
</gene>
<evidence type="ECO:0000313" key="3">
    <source>
        <dbReference type="Proteomes" id="UP001243330"/>
    </source>
</evidence>
<reference evidence="2" key="1">
    <citation type="submission" date="2023-01" db="EMBL/GenBank/DDBJ databases">
        <title>Colletotrichum chrysophilum M932 genome sequence.</title>
        <authorList>
            <person name="Baroncelli R."/>
        </authorList>
    </citation>
    <scope>NUCLEOTIDE SEQUENCE</scope>
    <source>
        <strain evidence="2">M932</strain>
    </source>
</reference>
<keyword evidence="1" id="KW-0472">Membrane</keyword>
<name>A0AAD9A1F7_9PEZI</name>
<keyword evidence="1" id="KW-0812">Transmembrane</keyword>
<feature type="transmembrane region" description="Helical" evidence="1">
    <location>
        <begin position="116"/>
        <end position="135"/>
    </location>
</feature>
<protein>
    <submittedName>
        <fullName evidence="2">Uncharacterized protein</fullName>
    </submittedName>
</protein>